<proteinExistence type="predicted"/>
<dbReference type="eggNOG" id="COG0515">
    <property type="taxonomic scope" value="Bacteria"/>
</dbReference>
<dbReference type="HOGENOM" id="CLU_631478_0_0_11"/>
<organism evidence="4 5">
    <name type="scientific">Salinispora tropica (strain ATCC BAA-916 / DSM 44818 / JCM 13857 / NBRC 105044 / CNB-440)</name>
    <dbReference type="NCBI Taxonomy" id="369723"/>
    <lineage>
        <taxon>Bacteria</taxon>
        <taxon>Bacillati</taxon>
        <taxon>Actinomycetota</taxon>
        <taxon>Actinomycetes</taxon>
        <taxon>Micromonosporales</taxon>
        <taxon>Micromonosporaceae</taxon>
        <taxon>Salinispora</taxon>
    </lineage>
</organism>
<reference evidence="5" key="1">
    <citation type="journal article" date="2007" name="Proc. Natl. Acad. Sci. U.S.A.">
        <title>Genome sequencing reveals complex secondary metabolome in the marine actinomycete Salinispora tropica.</title>
        <authorList>
            <person name="Udwary D.W."/>
            <person name="Zeigler L."/>
            <person name="Asolkar R.N."/>
            <person name="Singan V."/>
            <person name="Lapidus A."/>
            <person name="Fenical W."/>
            <person name="Jensen P.R."/>
            <person name="Moore B.S."/>
        </authorList>
    </citation>
    <scope>NUCLEOTIDE SEQUENCE [LARGE SCALE GENOMIC DNA]</scope>
    <source>
        <strain evidence="5">ATCC BAA-916 / DSM 44818 / CNB-440</strain>
    </source>
</reference>
<feature type="region of interest" description="Disordered" evidence="1">
    <location>
        <begin position="31"/>
        <end position="145"/>
    </location>
</feature>
<keyword evidence="5" id="KW-1185">Reference proteome</keyword>
<keyword evidence="2" id="KW-0812">Transmembrane</keyword>
<feature type="chain" id="PRO_5002676689" description="DUF4352 domain-containing protein" evidence="3">
    <location>
        <begin position="34"/>
        <end position="439"/>
    </location>
</feature>
<dbReference type="AlphaFoldDB" id="A4X4C5"/>
<evidence type="ECO:0000256" key="3">
    <source>
        <dbReference type="SAM" id="SignalP"/>
    </source>
</evidence>
<accession>A4X4C5</accession>
<dbReference type="EMBL" id="CP000667">
    <property type="protein sequence ID" value="ABP53725.1"/>
    <property type="molecule type" value="Genomic_DNA"/>
</dbReference>
<feature type="compositionally biased region" description="Low complexity" evidence="1">
    <location>
        <begin position="45"/>
        <end position="57"/>
    </location>
</feature>
<dbReference type="RefSeq" id="WP_011905157.1">
    <property type="nucleotide sequence ID" value="NC_009380.1"/>
</dbReference>
<feature type="region of interest" description="Disordered" evidence="1">
    <location>
        <begin position="240"/>
        <end position="270"/>
    </location>
</feature>
<feature type="transmembrane region" description="Helical" evidence="2">
    <location>
        <begin position="214"/>
        <end position="234"/>
    </location>
</feature>
<keyword evidence="2" id="KW-1133">Transmembrane helix</keyword>
<gene>
    <name evidence="4" type="ordered locus">Strop_1255</name>
</gene>
<evidence type="ECO:0008006" key="6">
    <source>
        <dbReference type="Google" id="ProtNLM"/>
    </source>
</evidence>
<dbReference type="Proteomes" id="UP000000235">
    <property type="component" value="Chromosome"/>
</dbReference>
<keyword evidence="2" id="KW-0472">Membrane</keyword>
<feature type="signal peptide" evidence="3">
    <location>
        <begin position="1"/>
        <end position="33"/>
    </location>
</feature>
<feature type="transmembrane region" description="Helical" evidence="2">
    <location>
        <begin position="273"/>
        <end position="294"/>
    </location>
</feature>
<evidence type="ECO:0000313" key="5">
    <source>
        <dbReference type="Proteomes" id="UP000000235"/>
    </source>
</evidence>
<keyword evidence="3" id="KW-0732">Signal</keyword>
<evidence type="ECO:0000313" key="4">
    <source>
        <dbReference type="EMBL" id="ABP53725.1"/>
    </source>
</evidence>
<protein>
    <recommendedName>
        <fullName evidence="6">DUF4352 domain-containing protein</fullName>
    </recommendedName>
</protein>
<evidence type="ECO:0000256" key="2">
    <source>
        <dbReference type="SAM" id="Phobius"/>
    </source>
</evidence>
<dbReference type="STRING" id="369723.Strop_1255"/>
<dbReference type="KEGG" id="stp:Strop_1255"/>
<name>A4X4C5_SALTO</name>
<evidence type="ECO:0000256" key="1">
    <source>
        <dbReference type="SAM" id="MobiDB-lite"/>
    </source>
</evidence>
<sequence length="439" mass="45608">MPASTRHHRALAVLVYCLGILAAVPALPGPAAAQQPAARPPAPPGAATAPAGQPSAEASEEPGRPSAPPALPSPTQAAVPPPKPPITVQVAPENTPAPRYRIQVRNDGSRPIATTVRQELPPGTSATSITDGGRPSHNGGNAGTEVTWNLRLPARSTTTLRTELTAPPGEPLTAPACAFATGGERPYDCATATWQSEPAPAAAEPEPPVWQQPAALLTGLGGLAALAVGGWWTWQRRRRPAQLPPPHQGGRGTVYPRPAAPTTPTRRRRPSTWLLVPVAAVVLAGTVGTATWTATRKAAAVDTDSHPTSGAWIGTGAAGAIGEPLREAAFEFTVYRVSCQPASGAHTCAATVGVHNLTPEQQSWHGPLQRAYLADGDFVSTDEQETRRANQGRDVFAKPLAGGSRMVLPLVFTVHGQQPPTQLELRSGVFSAGVRVDVP</sequence>